<dbReference type="RefSeq" id="WP_221259207.1">
    <property type="nucleotide sequence ID" value="NZ_AP024749.1"/>
</dbReference>
<protein>
    <recommendedName>
        <fullName evidence="7">Cardiolipin synthase N-terminal domain-containing protein</fullName>
    </recommendedName>
</protein>
<evidence type="ECO:0000259" key="7">
    <source>
        <dbReference type="Pfam" id="PF13396"/>
    </source>
</evidence>
<evidence type="ECO:0000256" key="5">
    <source>
        <dbReference type="ARBA" id="ARBA00023136"/>
    </source>
</evidence>
<name>A0ABM7S3A7_9FLAO</name>
<comment type="subcellular location">
    <subcellularLocation>
        <location evidence="1">Cell membrane</location>
        <topology evidence="1">Multi-pass membrane protein</topology>
    </subcellularLocation>
</comment>
<evidence type="ECO:0000313" key="9">
    <source>
        <dbReference type="Proteomes" id="UP000825258"/>
    </source>
</evidence>
<keyword evidence="9" id="KW-1185">Reference proteome</keyword>
<evidence type="ECO:0000256" key="4">
    <source>
        <dbReference type="ARBA" id="ARBA00022989"/>
    </source>
</evidence>
<reference evidence="8 9" key="1">
    <citation type="submission" date="2021-06" db="EMBL/GenBank/DDBJ databases">
        <title>Whole genome sequences of Flavobacterium sp. KK2020170 and assembly.</title>
        <authorList>
            <person name="Kitahara K."/>
            <person name="Miyoshi S."/>
            <person name="Uesaka K."/>
        </authorList>
    </citation>
    <scope>NUCLEOTIDE SEQUENCE [LARGE SCALE GENOMIC DNA]</scope>
    <source>
        <strain evidence="8 9">KK2020170</strain>
    </source>
</reference>
<dbReference type="EMBL" id="AP024749">
    <property type="protein sequence ID" value="BCY27596.1"/>
    <property type="molecule type" value="Genomic_DNA"/>
</dbReference>
<dbReference type="Pfam" id="PF13396">
    <property type="entry name" value="PLDc_N"/>
    <property type="match status" value="1"/>
</dbReference>
<keyword evidence="3 6" id="KW-0812">Transmembrane</keyword>
<proteinExistence type="predicted"/>
<keyword evidence="2" id="KW-1003">Cell membrane</keyword>
<evidence type="ECO:0000256" key="2">
    <source>
        <dbReference type="ARBA" id="ARBA00022475"/>
    </source>
</evidence>
<evidence type="ECO:0000313" key="8">
    <source>
        <dbReference type="EMBL" id="BCY27596.1"/>
    </source>
</evidence>
<feature type="transmembrane region" description="Helical" evidence="6">
    <location>
        <begin position="12"/>
        <end position="33"/>
    </location>
</feature>
<accession>A0ABM7S3A7</accession>
<evidence type="ECO:0000256" key="1">
    <source>
        <dbReference type="ARBA" id="ARBA00004651"/>
    </source>
</evidence>
<feature type="domain" description="Cardiolipin synthase N-terminal" evidence="7">
    <location>
        <begin position="24"/>
        <end position="66"/>
    </location>
</feature>
<organism evidence="8 9">
    <name type="scientific">Flavobacterium okayamense</name>
    <dbReference type="NCBI Taxonomy" id="2830782"/>
    <lineage>
        <taxon>Bacteria</taxon>
        <taxon>Pseudomonadati</taxon>
        <taxon>Bacteroidota</taxon>
        <taxon>Flavobacteriia</taxon>
        <taxon>Flavobacteriales</taxon>
        <taxon>Flavobacteriaceae</taxon>
        <taxon>Flavobacterium</taxon>
    </lineage>
</organism>
<keyword evidence="4 6" id="KW-1133">Transmembrane helix</keyword>
<dbReference type="InterPro" id="IPR027379">
    <property type="entry name" value="CLS_N"/>
</dbReference>
<gene>
    <name evidence="8" type="ORF">KK2020170_04640</name>
</gene>
<dbReference type="Proteomes" id="UP000825258">
    <property type="component" value="Chromosome"/>
</dbReference>
<evidence type="ECO:0000256" key="6">
    <source>
        <dbReference type="SAM" id="Phobius"/>
    </source>
</evidence>
<keyword evidence="5 6" id="KW-0472">Membrane</keyword>
<evidence type="ECO:0000256" key="3">
    <source>
        <dbReference type="ARBA" id="ARBA00022692"/>
    </source>
</evidence>
<feature type="transmembrane region" description="Helical" evidence="6">
    <location>
        <begin position="45"/>
        <end position="64"/>
    </location>
</feature>
<sequence>MEFQVDNFSIGLMIWQIIVFINLVFWVFCIIDVLRNSFNGNDKLIWILVLLFVPFLGPFLYLLIGRKKRLNKSE</sequence>